<reference evidence="4" key="1">
    <citation type="submission" date="2021-03" db="EMBL/GenBank/DDBJ databases">
        <title>Comamonas denitrificans.</title>
        <authorList>
            <person name="Finster K."/>
        </authorList>
    </citation>
    <scope>NUCLEOTIDE SEQUENCE</scope>
    <source>
        <strain evidence="4">MM2021_4</strain>
    </source>
</reference>
<dbReference type="RefSeq" id="WP_207576126.1">
    <property type="nucleotide sequence ID" value="NZ_JAFNME010000041.1"/>
</dbReference>
<dbReference type="Pfam" id="PF04355">
    <property type="entry name" value="BamE"/>
    <property type="match status" value="1"/>
</dbReference>
<dbReference type="AlphaFoldDB" id="A0A939H378"/>
<evidence type="ECO:0000256" key="2">
    <source>
        <dbReference type="ARBA" id="ARBA00023136"/>
    </source>
</evidence>
<evidence type="ECO:0000313" key="4">
    <source>
        <dbReference type="EMBL" id="MBO1250736.1"/>
    </source>
</evidence>
<dbReference type="PROSITE" id="PS51257">
    <property type="entry name" value="PROKAR_LIPOPROTEIN"/>
    <property type="match status" value="1"/>
</dbReference>
<dbReference type="InterPro" id="IPR007450">
    <property type="entry name" value="BamE_dom"/>
</dbReference>
<sequence>MFNRLWLAAGAMGAGVLGLLGCDQQRIDALHEGLSTEADVRAQFGEPVTIWPEADGSRTLEYNRQPMGHQNYMITIGTDGTMSALRQVLTPSVFAQVQVGMGQEQVRRLLGQPAKRMSFALKQETDWDWRWIDPPAREMVFTVTFGPDGRVLRSGSSEKLPEGR</sequence>
<gene>
    <name evidence="4" type="primary">bamE</name>
    <name evidence="4" type="ORF">J1777_13015</name>
</gene>
<comment type="caution">
    <text evidence="4">The sequence shown here is derived from an EMBL/GenBank/DDBJ whole genome shotgun (WGS) entry which is preliminary data.</text>
</comment>
<name>A0A939H378_9BURK</name>
<dbReference type="EMBL" id="JAFNME010000041">
    <property type="protein sequence ID" value="MBO1250736.1"/>
    <property type="molecule type" value="Genomic_DNA"/>
</dbReference>
<organism evidence="4 5">
    <name type="scientific">Comamonas denitrificans</name>
    <dbReference type="NCBI Taxonomy" id="117506"/>
    <lineage>
        <taxon>Bacteria</taxon>
        <taxon>Pseudomonadati</taxon>
        <taxon>Pseudomonadota</taxon>
        <taxon>Betaproteobacteria</taxon>
        <taxon>Burkholderiales</taxon>
        <taxon>Comamonadaceae</taxon>
        <taxon>Comamonas</taxon>
    </lineage>
</organism>
<dbReference type="Proteomes" id="UP000664731">
    <property type="component" value="Unassembled WGS sequence"/>
</dbReference>
<dbReference type="InterPro" id="IPR037873">
    <property type="entry name" value="BamE-like"/>
</dbReference>
<dbReference type="GO" id="GO:0019867">
    <property type="term" value="C:outer membrane"/>
    <property type="evidence" value="ECO:0007669"/>
    <property type="project" value="InterPro"/>
</dbReference>
<accession>A0A939H378</accession>
<dbReference type="Gene3D" id="3.30.1450.10">
    <property type="match status" value="1"/>
</dbReference>
<keyword evidence="1" id="KW-0732">Signal</keyword>
<keyword evidence="5" id="KW-1185">Reference proteome</keyword>
<feature type="domain" description="Outer membrane protein assembly factor BamE" evidence="3">
    <location>
        <begin position="88"/>
        <end position="120"/>
    </location>
</feature>
<keyword evidence="2" id="KW-0472">Membrane</keyword>
<evidence type="ECO:0000256" key="1">
    <source>
        <dbReference type="ARBA" id="ARBA00022729"/>
    </source>
</evidence>
<protein>
    <submittedName>
        <fullName evidence="4">Outer membrane protein assembly factor BamE</fullName>
    </submittedName>
</protein>
<evidence type="ECO:0000313" key="5">
    <source>
        <dbReference type="Proteomes" id="UP000664731"/>
    </source>
</evidence>
<evidence type="ECO:0000259" key="3">
    <source>
        <dbReference type="Pfam" id="PF04355"/>
    </source>
</evidence>
<proteinExistence type="predicted"/>